<comment type="caution">
    <text evidence="1">The sequence shown here is derived from an EMBL/GenBank/DDBJ whole genome shotgun (WGS) entry which is preliminary data.</text>
</comment>
<organism evidence="1 2">
    <name type="scientific">Citrus sinensis</name>
    <name type="common">Sweet orange</name>
    <name type="synonym">Citrus aurantium var. sinensis</name>
    <dbReference type="NCBI Taxonomy" id="2711"/>
    <lineage>
        <taxon>Eukaryota</taxon>
        <taxon>Viridiplantae</taxon>
        <taxon>Streptophyta</taxon>
        <taxon>Embryophyta</taxon>
        <taxon>Tracheophyta</taxon>
        <taxon>Spermatophyta</taxon>
        <taxon>Magnoliopsida</taxon>
        <taxon>eudicotyledons</taxon>
        <taxon>Gunneridae</taxon>
        <taxon>Pentapetalae</taxon>
        <taxon>rosids</taxon>
        <taxon>malvids</taxon>
        <taxon>Sapindales</taxon>
        <taxon>Rutaceae</taxon>
        <taxon>Aurantioideae</taxon>
        <taxon>Citrus</taxon>
    </lineage>
</organism>
<sequence length="216" mass="24402">MAKIRFTAAPILILVLLTGTSPAPIHSLSVSNYRTFFSLSHSLLLRVSNLRAERGDISGANRAKAISQKLQRGAHLWLACWGLAFSLGWDYVKNYAWRELDYRELYDAVSDLNELSSILSESMNSDIDRVAWVGRNYGKILATSKRLSARLLNVFRRSGPLREVVEAVQREVVDGDLLRDCLEVGSNDLKGLIQIIKDFVLQFYPTLQDQDDRSDL</sequence>
<keyword evidence="2" id="KW-1185">Reference proteome</keyword>
<gene>
    <name evidence="1" type="ORF">KPL71_005898</name>
</gene>
<dbReference type="EMBL" id="CM039171">
    <property type="protein sequence ID" value="KAH9797523.1"/>
    <property type="molecule type" value="Genomic_DNA"/>
</dbReference>
<dbReference type="Proteomes" id="UP000829398">
    <property type="component" value="Chromosome 2"/>
</dbReference>
<keyword evidence="1" id="KW-0808">Transferase</keyword>
<protein>
    <submittedName>
        <fullName evidence="1">Adenine phosphoribosyltransferase</fullName>
    </submittedName>
</protein>
<evidence type="ECO:0000313" key="2">
    <source>
        <dbReference type="Proteomes" id="UP000829398"/>
    </source>
</evidence>
<proteinExistence type="predicted"/>
<accession>A0ACB8NHB2</accession>
<evidence type="ECO:0000313" key="1">
    <source>
        <dbReference type="EMBL" id="KAH9797523.1"/>
    </source>
</evidence>
<reference evidence="2" key="1">
    <citation type="journal article" date="2023" name="Hortic. Res.">
        <title>A chromosome-level phased genome enabling allele-level studies in sweet orange: a case study on citrus Huanglongbing tolerance.</title>
        <authorList>
            <person name="Wu B."/>
            <person name="Yu Q."/>
            <person name="Deng Z."/>
            <person name="Duan Y."/>
            <person name="Luo F."/>
            <person name="Gmitter F. Jr."/>
        </authorList>
    </citation>
    <scope>NUCLEOTIDE SEQUENCE [LARGE SCALE GENOMIC DNA]</scope>
    <source>
        <strain evidence="2">cv. Valencia</strain>
    </source>
</reference>
<keyword evidence="1" id="KW-0328">Glycosyltransferase</keyword>
<name>A0ACB8NHB2_CITSI</name>